<dbReference type="GO" id="GO:0006429">
    <property type="term" value="P:leucyl-tRNA aminoacylation"/>
    <property type="evidence" value="ECO:0007669"/>
    <property type="project" value="InterPro"/>
</dbReference>
<feature type="domain" description="Aminoacyl-tRNA synthetase class Ia" evidence="13">
    <location>
        <begin position="440"/>
        <end position="597"/>
    </location>
</feature>
<dbReference type="SUPFAM" id="SSF52374">
    <property type="entry name" value="Nucleotidylyl transferase"/>
    <property type="match status" value="1"/>
</dbReference>
<dbReference type="FunFam" id="1.10.730.10:FF:000011">
    <property type="entry name" value="Leucine--tRNA ligase chloroplastic/mitochondrial"/>
    <property type="match status" value="1"/>
</dbReference>
<evidence type="ECO:0000256" key="7">
    <source>
        <dbReference type="ARBA" id="ARBA00022840"/>
    </source>
</evidence>
<evidence type="ECO:0000256" key="1">
    <source>
        <dbReference type="ARBA" id="ARBA00004173"/>
    </source>
</evidence>
<dbReference type="KEGG" id="pmrn:116944269"/>
<protein>
    <recommendedName>
        <fullName evidence="3">leucine--tRNA ligase</fullName>
        <ecNumber evidence="3">6.1.1.4</ecNumber>
    </recommendedName>
    <alternativeName>
        <fullName evidence="10">Leucyl-tRNA synthetase</fullName>
    </alternativeName>
</protein>
<dbReference type="Pfam" id="PF08264">
    <property type="entry name" value="Anticodon_1"/>
    <property type="match status" value="1"/>
</dbReference>
<comment type="similarity">
    <text evidence="2 12">Belongs to the class-I aminoacyl-tRNA synthetase family.</text>
</comment>
<keyword evidence="8 12" id="KW-0648">Protein biosynthesis</keyword>
<feature type="domain" description="Methionyl/Valyl/Leucyl/Isoleucyl-tRNA synthetase anticodon-binding" evidence="14">
    <location>
        <begin position="726"/>
        <end position="834"/>
    </location>
</feature>
<accession>A0AAJ7TBL8</accession>
<keyword evidence="5 12" id="KW-0436">Ligase</keyword>
<dbReference type="CDD" id="cd00812">
    <property type="entry name" value="LeuRS_core"/>
    <property type="match status" value="1"/>
</dbReference>
<dbReference type="GO" id="GO:0002161">
    <property type="term" value="F:aminoacyl-tRNA deacylase activity"/>
    <property type="evidence" value="ECO:0007669"/>
    <property type="project" value="InterPro"/>
</dbReference>
<dbReference type="InterPro" id="IPR002302">
    <property type="entry name" value="Leu-tRNA-ligase"/>
</dbReference>
<proteinExistence type="inferred from homology"/>
<evidence type="ECO:0000256" key="11">
    <source>
        <dbReference type="ARBA" id="ARBA00047469"/>
    </source>
</evidence>
<dbReference type="PANTHER" id="PTHR43740">
    <property type="entry name" value="LEUCYL-TRNA SYNTHETASE"/>
    <property type="match status" value="1"/>
</dbReference>
<dbReference type="RefSeq" id="XP_032813695.1">
    <property type="nucleotide sequence ID" value="XM_032957804.1"/>
</dbReference>
<dbReference type="SUPFAM" id="SSF47323">
    <property type="entry name" value="Anticodon-binding domain of a subclass of class I aminoacyl-tRNA synthetases"/>
    <property type="match status" value="1"/>
</dbReference>
<dbReference type="GO" id="GO:0005739">
    <property type="term" value="C:mitochondrion"/>
    <property type="evidence" value="ECO:0007669"/>
    <property type="project" value="UniProtKB-SubCell"/>
</dbReference>
<comment type="catalytic activity">
    <reaction evidence="11">
        <text>tRNA(Leu) + L-leucine + ATP = L-leucyl-tRNA(Leu) + AMP + diphosphate</text>
        <dbReference type="Rhea" id="RHEA:11688"/>
        <dbReference type="Rhea" id="RHEA-COMP:9613"/>
        <dbReference type="Rhea" id="RHEA-COMP:9622"/>
        <dbReference type="ChEBI" id="CHEBI:30616"/>
        <dbReference type="ChEBI" id="CHEBI:33019"/>
        <dbReference type="ChEBI" id="CHEBI:57427"/>
        <dbReference type="ChEBI" id="CHEBI:78442"/>
        <dbReference type="ChEBI" id="CHEBI:78494"/>
        <dbReference type="ChEBI" id="CHEBI:456215"/>
        <dbReference type="EC" id="6.1.1.4"/>
    </reaction>
</comment>
<organism evidence="16 17">
    <name type="scientific">Petromyzon marinus</name>
    <name type="common">Sea lamprey</name>
    <dbReference type="NCBI Taxonomy" id="7757"/>
    <lineage>
        <taxon>Eukaryota</taxon>
        <taxon>Metazoa</taxon>
        <taxon>Chordata</taxon>
        <taxon>Craniata</taxon>
        <taxon>Vertebrata</taxon>
        <taxon>Cyclostomata</taxon>
        <taxon>Hyperoartia</taxon>
        <taxon>Petromyzontiformes</taxon>
        <taxon>Petromyzontidae</taxon>
        <taxon>Petromyzon</taxon>
    </lineage>
</organism>
<evidence type="ECO:0000259" key="13">
    <source>
        <dbReference type="Pfam" id="PF00133"/>
    </source>
</evidence>
<gene>
    <name evidence="17 18 19" type="primary">LARS2</name>
</gene>
<dbReference type="Proteomes" id="UP001318040">
    <property type="component" value="Chromosome 20"/>
</dbReference>
<dbReference type="RefSeq" id="XP_032813694.1">
    <property type="nucleotide sequence ID" value="XM_032957803.1"/>
</dbReference>
<dbReference type="InterPro" id="IPR002300">
    <property type="entry name" value="aa-tRNA-synth_Ia"/>
</dbReference>
<evidence type="ECO:0000256" key="9">
    <source>
        <dbReference type="ARBA" id="ARBA00023146"/>
    </source>
</evidence>
<keyword evidence="4" id="KW-0963">Cytoplasm</keyword>
<evidence type="ECO:0000313" key="17">
    <source>
        <dbReference type="RefSeq" id="XP_032813693.1"/>
    </source>
</evidence>
<evidence type="ECO:0000313" key="19">
    <source>
        <dbReference type="RefSeq" id="XP_032813695.1"/>
    </source>
</evidence>
<dbReference type="Gene3D" id="3.40.50.620">
    <property type="entry name" value="HUPs"/>
    <property type="match status" value="2"/>
</dbReference>
<evidence type="ECO:0000313" key="16">
    <source>
        <dbReference type="Proteomes" id="UP001318040"/>
    </source>
</evidence>
<dbReference type="InterPro" id="IPR009080">
    <property type="entry name" value="tRNAsynth_Ia_anticodon-bd"/>
</dbReference>
<dbReference type="PRINTS" id="PR00985">
    <property type="entry name" value="TRNASYNTHLEU"/>
</dbReference>
<dbReference type="Pfam" id="PF09334">
    <property type="entry name" value="tRNA-synt_1g"/>
    <property type="match status" value="1"/>
</dbReference>
<comment type="subcellular location">
    <subcellularLocation>
        <location evidence="1">Mitochondrion</location>
    </subcellularLocation>
</comment>
<evidence type="ECO:0000259" key="14">
    <source>
        <dbReference type="Pfam" id="PF08264"/>
    </source>
</evidence>
<evidence type="ECO:0000259" key="15">
    <source>
        <dbReference type="Pfam" id="PF09334"/>
    </source>
</evidence>
<dbReference type="FunFam" id="3.40.50.620:FF:000060">
    <property type="entry name" value="Leucine--tRNA ligase"/>
    <property type="match status" value="1"/>
</dbReference>
<name>A0AAJ7TBL8_PETMA</name>
<dbReference type="InterPro" id="IPR009008">
    <property type="entry name" value="Val/Leu/Ile-tRNA-synth_edit"/>
</dbReference>
<evidence type="ECO:0000256" key="12">
    <source>
        <dbReference type="RuleBase" id="RU363035"/>
    </source>
</evidence>
<dbReference type="GO" id="GO:0005524">
    <property type="term" value="F:ATP binding"/>
    <property type="evidence" value="ECO:0007669"/>
    <property type="project" value="UniProtKB-KW"/>
</dbReference>
<dbReference type="InterPro" id="IPR015413">
    <property type="entry name" value="Methionyl/Leucyl_tRNA_Synth"/>
</dbReference>
<evidence type="ECO:0000256" key="4">
    <source>
        <dbReference type="ARBA" id="ARBA00022490"/>
    </source>
</evidence>
<dbReference type="SUPFAM" id="SSF50677">
    <property type="entry name" value="ValRS/IleRS/LeuRS editing domain"/>
    <property type="match status" value="1"/>
</dbReference>
<feature type="domain" description="Aminoacyl-tRNA synthetase class Ia" evidence="13">
    <location>
        <begin position="71"/>
        <end position="253"/>
    </location>
</feature>
<feature type="domain" description="Methionyl/Leucyl tRNA synthetase" evidence="15">
    <location>
        <begin position="627"/>
        <end position="676"/>
    </location>
</feature>
<evidence type="ECO:0000313" key="18">
    <source>
        <dbReference type="RefSeq" id="XP_032813694.1"/>
    </source>
</evidence>
<dbReference type="InterPro" id="IPR001412">
    <property type="entry name" value="aa-tRNA-synth_I_CS"/>
</dbReference>
<keyword evidence="9 12" id="KW-0030">Aminoacyl-tRNA synthetase</keyword>
<dbReference type="FunFam" id="3.40.50.620:FF:000100">
    <property type="entry name" value="probable leucine--tRNA ligase, mitochondrial"/>
    <property type="match status" value="1"/>
</dbReference>
<evidence type="ECO:0000256" key="2">
    <source>
        <dbReference type="ARBA" id="ARBA00005594"/>
    </source>
</evidence>
<evidence type="ECO:0000256" key="6">
    <source>
        <dbReference type="ARBA" id="ARBA00022741"/>
    </source>
</evidence>
<dbReference type="EC" id="6.1.1.4" evidence="3"/>
<keyword evidence="7 12" id="KW-0067">ATP-binding</keyword>
<dbReference type="InterPro" id="IPR013155">
    <property type="entry name" value="M/V/L/I-tRNA-synth_anticd-bd"/>
</dbReference>
<evidence type="ECO:0000256" key="5">
    <source>
        <dbReference type="ARBA" id="ARBA00022598"/>
    </source>
</evidence>
<dbReference type="InterPro" id="IPR014729">
    <property type="entry name" value="Rossmann-like_a/b/a_fold"/>
</dbReference>
<dbReference type="PROSITE" id="PS00178">
    <property type="entry name" value="AA_TRNA_LIGASE_I"/>
    <property type="match status" value="1"/>
</dbReference>
<evidence type="ECO:0000256" key="3">
    <source>
        <dbReference type="ARBA" id="ARBA00013164"/>
    </source>
</evidence>
<dbReference type="Gene3D" id="1.10.730.10">
    <property type="entry name" value="Isoleucyl-tRNA Synthetase, Domain 1"/>
    <property type="match status" value="1"/>
</dbReference>
<sequence>MLLRLPSRLRPPRVPWAPHCCAWPRPGCGIPARSIYSETGQWEKRYTAETRAKVERWWRPRIQQICKELSRSSAERPKSYVLSMFPYPSGRLHMGHVRVYTISDAIAHFHRMNGKQVLHPMGWDAFGLPAENAAIERGLDPEEWTTSNIAHMRTQLQNLGLCFDWDREIYTCKPEYYRWTQYLFVKLFEAGLAYQKEALVNWDPVDQTVLADEQVDESGRSWRSGAVVEQRYIRQWFLRTTAYAKALLDGLRELPAWHGVRAMQANWLGDCSGCFLHFPLEVGGEPTGEVLPAFTYAPEAAHGASHLHLLRRHRLLHPKSRLRAAFGGGDVSPDTDVLTQVKAVHPFTGQRIPVVIAASSEFEGYLECMIGIPGASPEDAAVAEKLGLECTAVFESLPDGTERVINSEQLSGLERGAARDAAMLLARRLGAGGHATSAKLRDWLVSRQRYWGTPIPVVHCAGACGAVAVPPSQLPVHLPRVATFTGKGASPLLAATDWLHCRCPKCGGPARRETDTMDTFVDSAWYFLRYTDPDNDTSAFSRARADRWMPVDVYVGGKEHAVMHLYYARFLSHFCHDQGMVATREPFRRLLVQGLIKGQTFRLPSTGQFLPRSEVLVSGDKATHRSTGEALEVTWEKMSKSKHNGVEPDEVLAAYGLDTARLFLLYAAPPEQDLLWDSKTDALPGVLRWQVRLWALVSRLVAGRAAVGVLDAGLLSGDERVEAATIREQRNLTVRKVTAVFEEEFLLNSAISRLIGLSNVLTNASARVALLSEEYEEALATLCLLLAPLAPHLASELWRGVGSVPHKQTGRRFEWDRDVLQHPWPTASSEVVEREPGIVNVTVRVNNVAVGSVPVPREVAGDAEAVRSAVLLSALGAEHLAGRTIHRAILSHRTPLINFLVEREDP</sequence>
<dbReference type="Pfam" id="PF00133">
    <property type="entry name" value="tRNA-synt_1"/>
    <property type="match status" value="2"/>
</dbReference>
<dbReference type="GO" id="GO:0004823">
    <property type="term" value="F:leucine-tRNA ligase activity"/>
    <property type="evidence" value="ECO:0007669"/>
    <property type="project" value="UniProtKB-EC"/>
</dbReference>
<evidence type="ECO:0000256" key="10">
    <source>
        <dbReference type="ARBA" id="ARBA00030520"/>
    </source>
</evidence>
<dbReference type="NCBIfam" id="TIGR00396">
    <property type="entry name" value="leuS_bact"/>
    <property type="match status" value="1"/>
</dbReference>
<dbReference type="CTD" id="23395"/>
<evidence type="ECO:0000256" key="8">
    <source>
        <dbReference type="ARBA" id="ARBA00022917"/>
    </source>
</evidence>
<keyword evidence="6 12" id="KW-0547">Nucleotide-binding</keyword>
<dbReference type="PANTHER" id="PTHR43740:SF2">
    <property type="entry name" value="LEUCINE--TRNA LIGASE, MITOCHONDRIAL"/>
    <property type="match status" value="1"/>
</dbReference>
<dbReference type="RefSeq" id="XP_032813693.1">
    <property type="nucleotide sequence ID" value="XM_032957802.1"/>
</dbReference>
<keyword evidence="16" id="KW-1185">Reference proteome</keyword>
<reference evidence="17 18" key="1">
    <citation type="submission" date="2025-04" db="UniProtKB">
        <authorList>
            <consortium name="RefSeq"/>
        </authorList>
    </citation>
    <scope>IDENTIFICATION</scope>
    <source>
        <tissue evidence="17 18">Sperm</tissue>
    </source>
</reference>
<dbReference type="AlphaFoldDB" id="A0AAJ7TBL8"/>
<dbReference type="GO" id="GO:0032543">
    <property type="term" value="P:mitochondrial translation"/>
    <property type="evidence" value="ECO:0007669"/>
    <property type="project" value="TreeGrafter"/>
</dbReference>